<feature type="region of interest" description="Disordered" evidence="8">
    <location>
        <begin position="260"/>
        <end position="283"/>
    </location>
</feature>
<dbReference type="Proteomes" id="UP000250088">
    <property type="component" value="Chromosome"/>
</dbReference>
<dbReference type="InterPro" id="IPR027417">
    <property type="entry name" value="P-loop_NTPase"/>
</dbReference>
<dbReference type="InterPro" id="IPR002586">
    <property type="entry name" value="CobQ/CobB/MinD/ParA_Nub-bd_dom"/>
</dbReference>
<dbReference type="GO" id="GO:0003824">
    <property type="term" value="F:catalytic activity"/>
    <property type="evidence" value="ECO:0007669"/>
    <property type="project" value="InterPro"/>
</dbReference>
<dbReference type="InterPro" id="IPR029062">
    <property type="entry name" value="Class_I_gatase-like"/>
</dbReference>
<feature type="region of interest" description="Disordered" evidence="8">
    <location>
        <begin position="500"/>
        <end position="537"/>
    </location>
</feature>
<evidence type="ECO:0000256" key="5">
    <source>
        <dbReference type="ARBA" id="ARBA00022962"/>
    </source>
</evidence>
<evidence type="ECO:0000256" key="6">
    <source>
        <dbReference type="ARBA" id="ARBA00025166"/>
    </source>
</evidence>
<dbReference type="GeneID" id="32892859"/>
<feature type="domain" description="CobQ/CobB/MinD/ParA nucleotide binding" evidence="9">
    <location>
        <begin position="7"/>
        <end position="255"/>
    </location>
</feature>
<dbReference type="InterPro" id="IPR033949">
    <property type="entry name" value="CobQ_GATase1"/>
</dbReference>
<dbReference type="GO" id="GO:0015420">
    <property type="term" value="F:ABC-type vitamin B12 transporter activity"/>
    <property type="evidence" value="ECO:0007669"/>
    <property type="project" value="UniProtKB-UniRule"/>
</dbReference>
<evidence type="ECO:0000256" key="4">
    <source>
        <dbReference type="ARBA" id="ARBA00022573"/>
    </source>
</evidence>
<keyword evidence="12" id="KW-1185">Reference proteome</keyword>
<sequence>MTRTRTILVAGTASHVGKSTVAAGLCRHLADQGVSVAPFKAQNMSNNARVVVRPDAAGDDADDDDVDASESADASTDRWGEIGVSQFVQARAARTTPTTDCNPVLLKPRGDGESQLVVQGRALTHLSAGSYYDEYWHRAREAAEKSYERLAADHDVIVAEGAGSIGEINLHDRDLANVEAAEFADAEILLLVDIERGGAFASLYGTLELMPDHLRERVIGTAITKFRGDASLLEPGIDEIEDRTGVPVLGVLPYADPGLPEEDSVGLPDVSERGVRGDDDGVPADQRIRIGVPRLPRISNATDLEALAGEPGVSVAYLPVDPEKPVSAQGQSPLADADAVVLPGTKNTVDDLRALREAGYQDALERFDGPTVGLCGGYQVLGERLTNAALEGTDEQDELEGLGLLPVETQFEPDKHVEQATVPVDGEASPLLAGASGTASGYEIHAGRTRPISGADVTRPLGDSSAACGVVLGTYLHGVFDEAHVREAFLAAVARHAGVDWPPAADSTGDGPVDGGDDGPATDSVDGTGRLDGATPYDRAATLVREHVDLAALGEPFR</sequence>
<keyword evidence="4 7" id="KW-0169">Cobalamin biosynthesis</keyword>
<dbReference type="InterPro" id="IPR004459">
    <property type="entry name" value="CobQ_synth"/>
</dbReference>
<dbReference type="AlphaFoldDB" id="A0A2Z2HTE7"/>
<evidence type="ECO:0000256" key="1">
    <source>
        <dbReference type="ARBA" id="ARBA00004953"/>
    </source>
</evidence>
<dbReference type="OrthoDB" id="53136at2157"/>
<dbReference type="PROSITE" id="PS51274">
    <property type="entry name" value="GATASE_COBBQ"/>
    <property type="match status" value="1"/>
</dbReference>
<dbReference type="CDD" id="cd01750">
    <property type="entry name" value="GATase1_CobQ"/>
    <property type="match status" value="1"/>
</dbReference>
<keyword evidence="5 7" id="KW-0315">Glutamine amidotransferase</keyword>
<comment type="similarity">
    <text evidence="2 7">Belongs to the CobB/CobQ family. CobQ subfamily.</text>
</comment>
<dbReference type="PANTHER" id="PTHR21343:SF1">
    <property type="entry name" value="COBYRIC ACID SYNTHASE"/>
    <property type="match status" value="1"/>
</dbReference>
<evidence type="ECO:0000259" key="9">
    <source>
        <dbReference type="Pfam" id="PF01656"/>
    </source>
</evidence>
<evidence type="ECO:0000313" key="11">
    <source>
        <dbReference type="EMBL" id="ARS88687.1"/>
    </source>
</evidence>
<evidence type="ECO:0000256" key="3">
    <source>
        <dbReference type="ARBA" id="ARBA00014921"/>
    </source>
</evidence>
<evidence type="ECO:0000313" key="12">
    <source>
        <dbReference type="Proteomes" id="UP000250088"/>
    </source>
</evidence>
<dbReference type="Pfam" id="PF01656">
    <property type="entry name" value="CbiA"/>
    <property type="match status" value="1"/>
</dbReference>
<dbReference type="NCBIfam" id="NF001989">
    <property type="entry name" value="PRK00784.1"/>
    <property type="match status" value="1"/>
</dbReference>
<feature type="active site" description="Nucleophile" evidence="7">
    <location>
        <position position="375"/>
    </location>
</feature>
<dbReference type="UniPathway" id="UPA00148"/>
<dbReference type="HAMAP" id="MF_00028">
    <property type="entry name" value="CobQ"/>
    <property type="match status" value="1"/>
</dbReference>
<protein>
    <recommendedName>
        <fullName evidence="3 7">Probable cobyric acid synthase</fullName>
    </recommendedName>
</protein>
<feature type="active site" evidence="7">
    <location>
        <position position="477"/>
    </location>
</feature>
<accession>A0A2Z2HTE7</accession>
<dbReference type="Gene3D" id="3.40.50.880">
    <property type="match status" value="1"/>
</dbReference>
<dbReference type="PANTHER" id="PTHR21343">
    <property type="entry name" value="DETHIOBIOTIN SYNTHETASE"/>
    <property type="match status" value="1"/>
</dbReference>
<evidence type="ECO:0000256" key="7">
    <source>
        <dbReference type="HAMAP-Rule" id="MF_00028"/>
    </source>
</evidence>
<gene>
    <name evidence="7" type="primary">cobQ</name>
    <name evidence="11" type="ORF">B1756_02230</name>
</gene>
<dbReference type="InterPro" id="IPR011698">
    <property type="entry name" value="GATase_3"/>
</dbReference>
<proteinExistence type="inferred from homology"/>
<dbReference type="CDD" id="cd05389">
    <property type="entry name" value="CobQ_N"/>
    <property type="match status" value="1"/>
</dbReference>
<dbReference type="GO" id="GO:0009236">
    <property type="term" value="P:cobalamin biosynthetic process"/>
    <property type="evidence" value="ECO:0007669"/>
    <property type="project" value="UniProtKB-UniRule"/>
</dbReference>
<reference evidence="12" key="1">
    <citation type="submission" date="2017-02" db="EMBL/GenBank/DDBJ databases">
        <title>Natronthermophilus aegyptiacus gen. nov.,sp. nov., an aerobic, extremely halophilic alkalithermophilic archaeon isolated from the athalassohaline Wadi An Natrun, Egypt.</title>
        <authorList>
            <person name="Zhao B."/>
        </authorList>
    </citation>
    <scope>NUCLEOTIDE SEQUENCE [LARGE SCALE GENOMIC DNA]</scope>
    <source>
        <strain evidence="12">JW/NM-HA 15</strain>
    </source>
</reference>
<dbReference type="RefSeq" id="WP_086887071.1">
    <property type="nucleotide sequence ID" value="NZ_CP019893.1"/>
</dbReference>
<dbReference type="SUPFAM" id="SSF52317">
    <property type="entry name" value="Class I glutamine amidotransferase-like"/>
    <property type="match status" value="1"/>
</dbReference>
<evidence type="ECO:0000259" key="10">
    <source>
        <dbReference type="Pfam" id="PF07685"/>
    </source>
</evidence>
<organism evidence="11 12">
    <name type="scientific">Natrarchaeobaculum aegyptiacum</name>
    <dbReference type="NCBI Taxonomy" id="745377"/>
    <lineage>
        <taxon>Archaea</taxon>
        <taxon>Methanobacteriati</taxon>
        <taxon>Methanobacteriota</taxon>
        <taxon>Stenosarchaea group</taxon>
        <taxon>Halobacteria</taxon>
        <taxon>Halobacteriales</taxon>
        <taxon>Natrialbaceae</taxon>
        <taxon>Natrarchaeobaculum</taxon>
    </lineage>
</organism>
<dbReference type="Gene3D" id="3.40.50.300">
    <property type="entry name" value="P-loop containing nucleotide triphosphate hydrolases"/>
    <property type="match status" value="1"/>
</dbReference>
<feature type="compositionally biased region" description="Basic and acidic residues" evidence="8">
    <location>
        <begin position="270"/>
        <end position="279"/>
    </location>
</feature>
<dbReference type="InterPro" id="IPR047045">
    <property type="entry name" value="CobQ_N"/>
</dbReference>
<dbReference type="Pfam" id="PF07685">
    <property type="entry name" value="GATase_3"/>
    <property type="match status" value="1"/>
</dbReference>
<name>A0A2Z2HTE7_9EURY</name>
<feature type="compositionally biased region" description="Acidic residues" evidence="8">
    <location>
        <begin position="57"/>
        <end position="70"/>
    </location>
</feature>
<dbReference type="SUPFAM" id="SSF52540">
    <property type="entry name" value="P-loop containing nucleoside triphosphate hydrolases"/>
    <property type="match status" value="1"/>
</dbReference>
<dbReference type="KEGG" id="naj:B1756_02230"/>
<dbReference type="NCBIfam" id="TIGR00313">
    <property type="entry name" value="cobQ"/>
    <property type="match status" value="1"/>
</dbReference>
<evidence type="ECO:0000256" key="2">
    <source>
        <dbReference type="ARBA" id="ARBA00006205"/>
    </source>
</evidence>
<feature type="domain" description="CobB/CobQ-like glutamine amidotransferase" evidence="10">
    <location>
        <begin position="289"/>
        <end position="483"/>
    </location>
</feature>
<feature type="region of interest" description="Disordered" evidence="8">
    <location>
        <begin position="55"/>
        <end position="76"/>
    </location>
</feature>
<comment type="pathway">
    <text evidence="1 7">Cofactor biosynthesis; adenosylcobalamin biosynthesis.</text>
</comment>
<comment type="function">
    <text evidence="6 7">Catalyzes amidations at positions B, D, E, and G on adenosylcobyrinic A,C-diamide. NH(2) groups are provided by glutamine, and one molecule of ATP is hydrogenolyzed for each amidation.</text>
</comment>
<evidence type="ECO:0000256" key="8">
    <source>
        <dbReference type="SAM" id="MobiDB-lite"/>
    </source>
</evidence>
<dbReference type="EMBL" id="CP019893">
    <property type="protein sequence ID" value="ARS88687.1"/>
    <property type="molecule type" value="Genomic_DNA"/>
</dbReference>